<feature type="transmembrane region" description="Helical" evidence="8">
    <location>
        <begin position="238"/>
        <end position="263"/>
    </location>
</feature>
<proteinExistence type="predicted"/>
<sequence length="340" mass="37836">MKILSPLLWTLLADKVRSRRNISLLTAIGSTLVFIPCFWVRDFRTMFVVVTLYAFFRMGILPLIEAATWESVETKGIEYGKVRYWGSVGFVLTVSACGFLFDIIPLYSMIYFITVLSVILILAVTKIPKDAESGPKPKAQVSFLSSFKKPGLIIFLVTAIFIQMSHGAYYGFFAIFMEDLGFARYTIGVGWALAVLCEIVLMIRFRRWFGQRSPQTLMLISCFIAAWRWFVMAQTESLMVLLLVQSTHAFTFAAFHISSLAYLNKHIPARIRTSAIGLLSALSFGVGGTIGLVLSGYLYEAVGPRSIFTAAGFLALCASVFAIGLHIISMYRPAAQAVQK</sequence>
<dbReference type="PANTHER" id="PTHR23522:SF10">
    <property type="entry name" value="3-PHENYLPROPIONIC ACID TRANSPORTER-RELATED"/>
    <property type="match status" value="1"/>
</dbReference>
<feature type="transmembrane region" description="Helical" evidence="8">
    <location>
        <begin position="110"/>
        <end position="128"/>
    </location>
</feature>
<keyword evidence="5 8" id="KW-0812">Transmembrane</keyword>
<evidence type="ECO:0000256" key="6">
    <source>
        <dbReference type="ARBA" id="ARBA00022989"/>
    </source>
</evidence>
<dbReference type="PANTHER" id="PTHR23522">
    <property type="entry name" value="BLL5896 PROTEIN"/>
    <property type="match status" value="1"/>
</dbReference>
<reference evidence="10" key="1">
    <citation type="submission" date="2011-11" db="EMBL/GenBank/DDBJ databases">
        <title>Construction and analysis of a metagenome of deep-sea sediment.</title>
        <authorList>
            <person name="Huo Y.-Y."/>
            <person name="Cheng H."/>
            <person name="Wu M."/>
        </authorList>
    </citation>
    <scope>NUCLEOTIDE SEQUENCE</scope>
</reference>
<evidence type="ECO:0000256" key="2">
    <source>
        <dbReference type="ARBA" id="ARBA00022448"/>
    </source>
</evidence>
<keyword evidence="2" id="KW-0813">Transport</keyword>
<dbReference type="EMBL" id="JQ085818">
    <property type="protein sequence ID" value="AFD03193.1"/>
    <property type="molecule type" value="Genomic_DNA"/>
</dbReference>
<dbReference type="InterPro" id="IPR036259">
    <property type="entry name" value="MFS_trans_sf"/>
</dbReference>
<feature type="transmembrane region" description="Helical" evidence="8">
    <location>
        <begin position="152"/>
        <end position="176"/>
    </location>
</feature>
<dbReference type="GO" id="GO:0005886">
    <property type="term" value="C:plasma membrane"/>
    <property type="evidence" value="ECO:0007669"/>
    <property type="project" value="UniProtKB-SubCell"/>
</dbReference>
<name>H9BWM1_9BACT</name>
<dbReference type="PROSITE" id="PS50850">
    <property type="entry name" value="MFS"/>
    <property type="match status" value="1"/>
</dbReference>
<comment type="subcellular location">
    <subcellularLocation>
        <location evidence="1">Cell inner membrane</location>
        <topology evidence="1">Multi-pass membrane protein</topology>
    </subcellularLocation>
</comment>
<evidence type="ECO:0000256" key="1">
    <source>
        <dbReference type="ARBA" id="ARBA00004429"/>
    </source>
</evidence>
<organism evidence="10">
    <name type="scientific">uncultured bacterium W4-21b</name>
    <dbReference type="NCBI Taxonomy" id="1130993"/>
    <lineage>
        <taxon>Bacteria</taxon>
        <taxon>environmental samples</taxon>
    </lineage>
</organism>
<feature type="transmembrane region" description="Helical" evidence="8">
    <location>
        <begin position="182"/>
        <end position="203"/>
    </location>
</feature>
<feature type="transmembrane region" description="Helical" evidence="8">
    <location>
        <begin position="311"/>
        <end position="331"/>
    </location>
</feature>
<feature type="domain" description="Major facilitator superfamily (MFS) profile" evidence="9">
    <location>
        <begin position="103"/>
        <end position="340"/>
    </location>
</feature>
<dbReference type="PIRSF" id="PIRSF004925">
    <property type="entry name" value="HcaT"/>
    <property type="match status" value="1"/>
</dbReference>
<dbReference type="GO" id="GO:0015528">
    <property type="term" value="F:lactose:proton symporter activity"/>
    <property type="evidence" value="ECO:0007669"/>
    <property type="project" value="TreeGrafter"/>
</dbReference>
<dbReference type="SUPFAM" id="SSF103473">
    <property type="entry name" value="MFS general substrate transporter"/>
    <property type="match status" value="1"/>
</dbReference>
<feature type="transmembrane region" description="Helical" evidence="8">
    <location>
        <begin position="21"/>
        <end position="41"/>
    </location>
</feature>
<keyword evidence="6 8" id="KW-1133">Transmembrane helix</keyword>
<evidence type="ECO:0000256" key="5">
    <source>
        <dbReference type="ARBA" id="ARBA00022692"/>
    </source>
</evidence>
<feature type="transmembrane region" description="Helical" evidence="8">
    <location>
        <begin position="47"/>
        <end position="64"/>
    </location>
</feature>
<evidence type="ECO:0000256" key="4">
    <source>
        <dbReference type="ARBA" id="ARBA00022519"/>
    </source>
</evidence>
<dbReference type="InterPro" id="IPR024989">
    <property type="entry name" value="MFS_assoc_dom"/>
</dbReference>
<evidence type="ECO:0000256" key="8">
    <source>
        <dbReference type="SAM" id="Phobius"/>
    </source>
</evidence>
<evidence type="ECO:0000259" key="9">
    <source>
        <dbReference type="PROSITE" id="PS50850"/>
    </source>
</evidence>
<dbReference type="AlphaFoldDB" id="H9BWM1"/>
<dbReference type="Gene3D" id="1.20.1250.20">
    <property type="entry name" value="MFS general substrate transporter like domains"/>
    <property type="match status" value="2"/>
</dbReference>
<dbReference type="Pfam" id="PF12832">
    <property type="entry name" value="MFS_1_like"/>
    <property type="match status" value="1"/>
</dbReference>
<keyword evidence="4" id="KW-0997">Cell inner membrane</keyword>
<dbReference type="GO" id="GO:0030395">
    <property type="term" value="F:lactose binding"/>
    <property type="evidence" value="ECO:0007669"/>
    <property type="project" value="TreeGrafter"/>
</dbReference>
<dbReference type="InterPro" id="IPR026032">
    <property type="entry name" value="HcaT-like"/>
</dbReference>
<accession>H9BWM1</accession>
<dbReference type="NCBIfam" id="NF037955">
    <property type="entry name" value="mfs"/>
    <property type="match status" value="1"/>
</dbReference>
<evidence type="ECO:0000256" key="7">
    <source>
        <dbReference type="ARBA" id="ARBA00023136"/>
    </source>
</evidence>
<evidence type="ECO:0000313" key="10">
    <source>
        <dbReference type="EMBL" id="AFD03193.1"/>
    </source>
</evidence>
<protein>
    <submittedName>
        <fullName evidence="10">Major facilitator transporter</fullName>
    </submittedName>
</protein>
<keyword evidence="7 8" id="KW-0472">Membrane</keyword>
<dbReference type="InterPro" id="IPR020846">
    <property type="entry name" value="MFS_dom"/>
</dbReference>
<feature type="transmembrane region" description="Helical" evidence="8">
    <location>
        <begin position="84"/>
        <end position="104"/>
    </location>
</feature>
<evidence type="ECO:0000256" key="3">
    <source>
        <dbReference type="ARBA" id="ARBA00022475"/>
    </source>
</evidence>
<feature type="transmembrane region" description="Helical" evidence="8">
    <location>
        <begin position="275"/>
        <end position="299"/>
    </location>
</feature>
<keyword evidence="3" id="KW-1003">Cell membrane</keyword>